<dbReference type="GeneID" id="64635811"/>
<dbReference type="EMBL" id="JABBWG010000004">
    <property type="protein sequence ID" value="KAG1823849.1"/>
    <property type="molecule type" value="Genomic_DNA"/>
</dbReference>
<evidence type="ECO:0000313" key="1">
    <source>
        <dbReference type="EMBL" id="KAG1823849.1"/>
    </source>
</evidence>
<protein>
    <submittedName>
        <fullName evidence="1">Uncharacterized protein</fullName>
    </submittedName>
</protein>
<proteinExistence type="predicted"/>
<comment type="caution">
    <text evidence="1">The sequence shown here is derived from an EMBL/GenBank/DDBJ whole genome shotgun (WGS) entry which is preliminary data.</text>
</comment>
<name>A0A9P7EKJ6_9AGAM</name>
<evidence type="ECO:0000313" key="2">
    <source>
        <dbReference type="Proteomes" id="UP000807769"/>
    </source>
</evidence>
<dbReference type="AlphaFoldDB" id="A0A9P7EKJ6"/>
<organism evidence="1 2">
    <name type="scientific">Suillus subaureus</name>
    <dbReference type="NCBI Taxonomy" id="48587"/>
    <lineage>
        <taxon>Eukaryota</taxon>
        <taxon>Fungi</taxon>
        <taxon>Dikarya</taxon>
        <taxon>Basidiomycota</taxon>
        <taxon>Agaricomycotina</taxon>
        <taxon>Agaricomycetes</taxon>
        <taxon>Agaricomycetidae</taxon>
        <taxon>Boletales</taxon>
        <taxon>Suillineae</taxon>
        <taxon>Suillaceae</taxon>
        <taxon>Suillus</taxon>
    </lineage>
</organism>
<dbReference type="RefSeq" id="XP_041197909.1">
    <property type="nucleotide sequence ID" value="XM_041341795.1"/>
</dbReference>
<dbReference type="OrthoDB" id="1045173at2759"/>
<dbReference type="Proteomes" id="UP000807769">
    <property type="component" value="Unassembled WGS sequence"/>
</dbReference>
<sequence>MKLMPLSLELKSKQATINLGAQSSAIISAGTICHVAHRKSTVVKAISGTMTVQFKN</sequence>
<accession>A0A9P7EKJ6</accession>
<keyword evidence="2" id="KW-1185">Reference proteome</keyword>
<reference evidence="1" key="1">
    <citation type="journal article" date="2020" name="New Phytol.">
        <title>Comparative genomics reveals dynamic genome evolution in host specialist ectomycorrhizal fungi.</title>
        <authorList>
            <person name="Lofgren L.A."/>
            <person name="Nguyen N.H."/>
            <person name="Vilgalys R."/>
            <person name="Ruytinx J."/>
            <person name="Liao H.L."/>
            <person name="Branco S."/>
            <person name="Kuo A."/>
            <person name="LaButti K."/>
            <person name="Lipzen A."/>
            <person name="Andreopoulos W."/>
            <person name="Pangilinan J."/>
            <person name="Riley R."/>
            <person name="Hundley H."/>
            <person name="Na H."/>
            <person name="Barry K."/>
            <person name="Grigoriev I.V."/>
            <person name="Stajich J.E."/>
            <person name="Kennedy P.G."/>
        </authorList>
    </citation>
    <scope>NUCLEOTIDE SEQUENCE</scope>
    <source>
        <strain evidence="1">MN1</strain>
    </source>
</reference>
<gene>
    <name evidence="1" type="ORF">BJ212DRAFT_1533922</name>
</gene>